<dbReference type="Proteomes" id="UP000271374">
    <property type="component" value="Unassembled WGS sequence"/>
</dbReference>
<evidence type="ECO:0000313" key="1">
    <source>
        <dbReference type="EMBL" id="RTR31002.1"/>
    </source>
</evidence>
<dbReference type="RefSeq" id="WP_126408895.1">
    <property type="nucleotide sequence ID" value="NZ_RXNT01000009.1"/>
</dbReference>
<sequence>MAIFGLIAGLVIVFMFLRYLPVWGVRCIHLFDIDEKELIVVDVRDYNQAYNDSVHSTINIPVAYLNRYFHEIPDKQIHVVAANPLEKNISIRFLRKKGYHVKSYTLTDGQCDKKLA</sequence>
<dbReference type="EMBL" id="RXNT01000009">
    <property type="protein sequence ID" value="RTR31002.1"/>
    <property type="molecule type" value="Genomic_DNA"/>
</dbReference>
<evidence type="ECO:0000313" key="2">
    <source>
        <dbReference type="Proteomes" id="UP000271374"/>
    </source>
</evidence>
<dbReference type="SUPFAM" id="SSF52821">
    <property type="entry name" value="Rhodanese/Cell cycle control phosphatase"/>
    <property type="match status" value="1"/>
</dbReference>
<reference evidence="1 2" key="1">
    <citation type="submission" date="2018-12" db="EMBL/GenBank/DDBJ databases">
        <title>Bacillus yapensis draft genome sequence.</title>
        <authorList>
            <person name="Yu L."/>
            <person name="Xu X."/>
            <person name="Tang X."/>
        </authorList>
    </citation>
    <scope>NUCLEOTIDE SEQUENCE [LARGE SCALE GENOMIC DNA]</scope>
    <source>
        <strain evidence="1 2">XXST-01</strain>
    </source>
</reference>
<organism evidence="1 2">
    <name type="scientific">Bacillus yapensis</name>
    <dbReference type="NCBI Taxonomy" id="2492960"/>
    <lineage>
        <taxon>Bacteria</taxon>
        <taxon>Bacillati</taxon>
        <taxon>Bacillota</taxon>
        <taxon>Bacilli</taxon>
        <taxon>Bacillales</taxon>
        <taxon>Bacillaceae</taxon>
        <taxon>Bacillus</taxon>
    </lineage>
</organism>
<gene>
    <name evidence="1" type="ORF">EKG37_11905</name>
</gene>
<dbReference type="InterPro" id="IPR036873">
    <property type="entry name" value="Rhodanese-like_dom_sf"/>
</dbReference>
<evidence type="ECO:0008006" key="3">
    <source>
        <dbReference type="Google" id="ProtNLM"/>
    </source>
</evidence>
<protein>
    <recommendedName>
        <fullName evidence="3">Sulfurtransferase</fullName>
    </recommendedName>
</protein>
<comment type="caution">
    <text evidence="1">The sequence shown here is derived from an EMBL/GenBank/DDBJ whole genome shotgun (WGS) entry which is preliminary data.</text>
</comment>
<accession>A0A3S0IAA0</accession>
<dbReference type="AlphaFoldDB" id="A0A3S0IAA0"/>
<proteinExistence type="predicted"/>
<dbReference type="OrthoDB" id="2967651at2"/>
<dbReference type="Gene3D" id="3.40.250.10">
    <property type="entry name" value="Rhodanese-like domain"/>
    <property type="match status" value="1"/>
</dbReference>
<name>A0A3S0IAA0_9BACI</name>
<keyword evidence="2" id="KW-1185">Reference proteome</keyword>